<name>A0A058ZFG7_FONAL</name>
<dbReference type="OMA" id="FYNILMH"/>
<keyword evidence="8" id="KW-1185">Reference proteome</keyword>
<dbReference type="Gene3D" id="1.10.238.10">
    <property type="entry name" value="EF-hand"/>
    <property type="match status" value="1"/>
</dbReference>
<evidence type="ECO:0000313" key="7">
    <source>
        <dbReference type="EMBL" id="KCV72696.1"/>
    </source>
</evidence>
<reference evidence="7" key="1">
    <citation type="submission" date="2013-04" db="EMBL/GenBank/DDBJ databases">
        <title>The Genome Sequence of Fonticula alba ATCC 38817.</title>
        <authorList>
            <consortium name="The Broad Institute Genomics Platform"/>
            <person name="Russ C."/>
            <person name="Cuomo C."/>
            <person name="Burger G."/>
            <person name="Gray M.W."/>
            <person name="Holland P.W.H."/>
            <person name="King N."/>
            <person name="Lang F.B.F."/>
            <person name="Roger A.J."/>
            <person name="Ruiz-Trillo I."/>
            <person name="Brown M."/>
            <person name="Walker B."/>
            <person name="Young S."/>
            <person name="Zeng Q."/>
            <person name="Gargeya S."/>
            <person name="Fitzgerald M."/>
            <person name="Haas B."/>
            <person name="Abouelleil A."/>
            <person name="Allen A.W."/>
            <person name="Alvarado L."/>
            <person name="Arachchi H.M."/>
            <person name="Berlin A.M."/>
            <person name="Chapman S.B."/>
            <person name="Gainer-Dewar J."/>
            <person name="Goldberg J."/>
            <person name="Griggs A."/>
            <person name="Gujja S."/>
            <person name="Hansen M."/>
            <person name="Howarth C."/>
            <person name="Imamovic A."/>
            <person name="Ireland A."/>
            <person name="Larimer J."/>
            <person name="McCowan C."/>
            <person name="Murphy C."/>
            <person name="Pearson M."/>
            <person name="Poon T.W."/>
            <person name="Priest M."/>
            <person name="Roberts A."/>
            <person name="Saif S."/>
            <person name="Shea T."/>
            <person name="Sisk P."/>
            <person name="Sykes S."/>
            <person name="Wortman J."/>
            <person name="Nusbaum C."/>
            <person name="Birren B."/>
        </authorList>
    </citation>
    <scope>NUCLEOTIDE SEQUENCE [LARGE SCALE GENOMIC DNA]</scope>
    <source>
        <strain evidence="7">ATCC 38817</strain>
    </source>
</reference>
<sequence length="189" mass="21672">MSYQRHPPPGHGGYPAMSPQEAQLLNFFRAVDTDRSGTINAEELQRCLTNGGWANRPFAMSTINLLINLFDVDNNGTIDFQKFKGIWSYIGQWVNVFRQFDRDQSGSIDIHELRTALRQFGYALSDQMVSILLRKYSVPDQTGIAFDHFIELCATLQSLTNAFRRYDINQNGWATMQYEQFLGAVFSIR</sequence>
<keyword evidence="2" id="KW-0963">Cytoplasm</keyword>
<keyword evidence="4" id="KW-0677">Repeat</keyword>
<dbReference type="Proteomes" id="UP000030693">
    <property type="component" value="Unassembled WGS sequence"/>
</dbReference>
<dbReference type="AlphaFoldDB" id="A0A058ZFG7"/>
<dbReference type="GO" id="GO:0005509">
    <property type="term" value="F:calcium ion binding"/>
    <property type="evidence" value="ECO:0007669"/>
    <property type="project" value="InterPro"/>
</dbReference>
<dbReference type="InterPro" id="IPR002048">
    <property type="entry name" value="EF_hand_dom"/>
</dbReference>
<evidence type="ECO:0000256" key="4">
    <source>
        <dbReference type="ARBA" id="ARBA00022737"/>
    </source>
</evidence>
<dbReference type="InterPro" id="IPR011992">
    <property type="entry name" value="EF-hand-dom_pair"/>
</dbReference>
<dbReference type="CDD" id="cd16180">
    <property type="entry name" value="EFh_PEF_Group_I"/>
    <property type="match status" value="1"/>
</dbReference>
<dbReference type="PANTHER" id="PTHR46212:SF3">
    <property type="entry name" value="GH27120P"/>
    <property type="match status" value="1"/>
</dbReference>
<dbReference type="GO" id="GO:0048306">
    <property type="term" value="F:calcium-dependent protein binding"/>
    <property type="evidence" value="ECO:0007669"/>
    <property type="project" value="UniProtKB-ARBA"/>
</dbReference>
<dbReference type="InterPro" id="IPR051426">
    <property type="entry name" value="Peflin/Sorcin_CaBP"/>
</dbReference>
<dbReference type="GO" id="GO:0005737">
    <property type="term" value="C:cytoplasm"/>
    <property type="evidence" value="ECO:0007669"/>
    <property type="project" value="UniProtKB-SubCell"/>
</dbReference>
<feature type="domain" description="EF-hand" evidence="6">
    <location>
        <begin position="88"/>
        <end position="123"/>
    </location>
</feature>
<dbReference type="InterPro" id="IPR018247">
    <property type="entry name" value="EF_Hand_1_Ca_BS"/>
</dbReference>
<organism evidence="7">
    <name type="scientific">Fonticula alba</name>
    <name type="common">Slime mold</name>
    <dbReference type="NCBI Taxonomy" id="691883"/>
    <lineage>
        <taxon>Eukaryota</taxon>
        <taxon>Rotosphaerida</taxon>
        <taxon>Fonticulaceae</taxon>
        <taxon>Fonticula</taxon>
    </lineage>
</organism>
<dbReference type="PANTHER" id="PTHR46212">
    <property type="entry name" value="PEFLIN"/>
    <property type="match status" value="1"/>
</dbReference>
<evidence type="ECO:0000259" key="6">
    <source>
        <dbReference type="PROSITE" id="PS50222"/>
    </source>
</evidence>
<dbReference type="EMBL" id="KB932201">
    <property type="protein sequence ID" value="KCV72696.1"/>
    <property type="molecule type" value="Genomic_DNA"/>
</dbReference>
<dbReference type="PROSITE" id="PS00018">
    <property type="entry name" value="EF_HAND_1"/>
    <property type="match status" value="2"/>
</dbReference>
<dbReference type="OrthoDB" id="186625at2759"/>
<dbReference type="PROSITE" id="PS50222">
    <property type="entry name" value="EF_HAND_2"/>
    <property type="match status" value="2"/>
</dbReference>
<evidence type="ECO:0000256" key="5">
    <source>
        <dbReference type="ARBA" id="ARBA00022837"/>
    </source>
</evidence>
<protein>
    <recommendedName>
        <fullName evidence="6">EF-hand domain-containing protein</fullName>
    </recommendedName>
</protein>
<keyword evidence="3" id="KW-0479">Metal-binding</keyword>
<dbReference type="Pfam" id="PF13499">
    <property type="entry name" value="EF-hand_7"/>
    <property type="match status" value="1"/>
</dbReference>
<evidence type="ECO:0000313" key="8">
    <source>
        <dbReference type="Proteomes" id="UP000030693"/>
    </source>
</evidence>
<dbReference type="RefSeq" id="XP_009492397.1">
    <property type="nucleotide sequence ID" value="XM_009494122.1"/>
</dbReference>
<dbReference type="SUPFAM" id="SSF47473">
    <property type="entry name" value="EF-hand"/>
    <property type="match status" value="1"/>
</dbReference>
<evidence type="ECO:0000256" key="1">
    <source>
        <dbReference type="ARBA" id="ARBA00004496"/>
    </source>
</evidence>
<dbReference type="eggNOG" id="KOG0037">
    <property type="taxonomic scope" value="Eukaryota"/>
</dbReference>
<keyword evidence="5" id="KW-0106">Calcium</keyword>
<dbReference type="SMART" id="SM00054">
    <property type="entry name" value="EFh"/>
    <property type="match status" value="4"/>
</dbReference>
<comment type="subcellular location">
    <subcellularLocation>
        <location evidence="1">Cytoplasm</location>
    </subcellularLocation>
</comment>
<proteinExistence type="predicted"/>
<evidence type="ECO:0000256" key="3">
    <source>
        <dbReference type="ARBA" id="ARBA00022723"/>
    </source>
</evidence>
<dbReference type="Gene3D" id="6.10.140.900">
    <property type="match status" value="1"/>
</dbReference>
<evidence type="ECO:0000256" key="2">
    <source>
        <dbReference type="ARBA" id="ARBA00022490"/>
    </source>
</evidence>
<feature type="domain" description="EF-hand" evidence="6">
    <location>
        <begin position="19"/>
        <end position="54"/>
    </location>
</feature>
<dbReference type="GeneID" id="20525000"/>
<gene>
    <name evidence="7" type="ORF">H696_00275</name>
</gene>
<dbReference type="STRING" id="691883.A0A058ZFG7"/>
<dbReference type="Pfam" id="PF13405">
    <property type="entry name" value="EF-hand_6"/>
    <property type="match status" value="1"/>
</dbReference>
<accession>A0A058ZFG7</accession>